<accession>A0A6G4WU18</accession>
<comment type="caution">
    <text evidence="3">The sequence shown here is derived from an EMBL/GenBank/DDBJ whole genome shotgun (WGS) entry which is preliminary data.</text>
</comment>
<dbReference type="Proteomes" id="UP000477722">
    <property type="component" value="Unassembled WGS sequence"/>
</dbReference>
<evidence type="ECO:0000313" key="4">
    <source>
        <dbReference type="Proteomes" id="UP000477722"/>
    </source>
</evidence>
<dbReference type="Pfam" id="PF03779">
    <property type="entry name" value="SPW"/>
    <property type="match status" value="1"/>
</dbReference>
<evidence type="ECO:0000313" key="3">
    <source>
        <dbReference type="EMBL" id="NGO68705.1"/>
    </source>
</evidence>
<dbReference type="RefSeq" id="WP_165298405.1">
    <property type="nucleotide sequence ID" value="NZ_JAAKZZ010000073.1"/>
</dbReference>
<feature type="transmembrane region" description="Helical" evidence="1">
    <location>
        <begin position="117"/>
        <end position="140"/>
    </location>
</feature>
<feature type="transmembrane region" description="Helical" evidence="1">
    <location>
        <begin position="34"/>
        <end position="53"/>
    </location>
</feature>
<keyword evidence="1" id="KW-0812">Transmembrane</keyword>
<evidence type="ECO:0000256" key="1">
    <source>
        <dbReference type="SAM" id="Phobius"/>
    </source>
</evidence>
<dbReference type="InterPro" id="IPR005530">
    <property type="entry name" value="SPW"/>
</dbReference>
<keyword evidence="4" id="KW-1185">Reference proteome</keyword>
<gene>
    <name evidence="3" type="ORF">G5C65_10120</name>
</gene>
<organism evidence="3 4">
    <name type="scientific">Streptomyces boncukensis</name>
    <dbReference type="NCBI Taxonomy" id="2711219"/>
    <lineage>
        <taxon>Bacteria</taxon>
        <taxon>Bacillati</taxon>
        <taxon>Actinomycetota</taxon>
        <taxon>Actinomycetes</taxon>
        <taxon>Kitasatosporales</taxon>
        <taxon>Streptomycetaceae</taxon>
        <taxon>Streptomyces</taxon>
    </lineage>
</organism>
<name>A0A6G4WU18_9ACTN</name>
<keyword evidence="1" id="KW-1133">Transmembrane helix</keyword>
<dbReference type="EMBL" id="JAAKZZ010000073">
    <property type="protein sequence ID" value="NGO68705.1"/>
    <property type="molecule type" value="Genomic_DNA"/>
</dbReference>
<evidence type="ECO:0000259" key="2">
    <source>
        <dbReference type="Pfam" id="PF03779"/>
    </source>
</evidence>
<feature type="domain" description="SPW repeat-containing integral membrane" evidence="2">
    <location>
        <begin position="36"/>
        <end position="132"/>
    </location>
</feature>
<reference evidence="3 4" key="1">
    <citation type="submission" date="2020-02" db="EMBL/GenBank/DDBJ databases">
        <title>Whole-genome analyses of novel actinobacteria.</title>
        <authorList>
            <person name="Sahin N."/>
            <person name="Tatar D."/>
        </authorList>
    </citation>
    <scope>NUCLEOTIDE SEQUENCE [LARGE SCALE GENOMIC DNA]</scope>
    <source>
        <strain evidence="3 4">SB3404</strain>
    </source>
</reference>
<sequence>MTAPTSHDRIEHHPDLVELSARYERATATLPAQAFEALAIVTGLYLAASPWVVGFSGMTALAISNLVVGLAYTFCIMGFATAYERTHARSWAAAALGAWMIIAPWVVVGGFDTTRTILSNVIGGAVALVVALAISAMPAVTRWRQAMASYGSSGGSGMPGG</sequence>
<feature type="transmembrane region" description="Helical" evidence="1">
    <location>
        <begin position="91"/>
        <end position="111"/>
    </location>
</feature>
<proteinExistence type="predicted"/>
<protein>
    <submittedName>
        <fullName evidence="3">SPW repeat protein</fullName>
    </submittedName>
</protein>
<dbReference type="AlphaFoldDB" id="A0A6G4WU18"/>
<keyword evidence="1" id="KW-0472">Membrane</keyword>
<feature type="transmembrane region" description="Helical" evidence="1">
    <location>
        <begin position="59"/>
        <end position="79"/>
    </location>
</feature>